<proteinExistence type="predicted"/>
<dbReference type="AlphaFoldDB" id="A0A366D250"/>
<keyword evidence="1" id="KW-0812">Transmembrane</keyword>
<feature type="transmembrane region" description="Helical" evidence="1">
    <location>
        <begin position="65"/>
        <end position="82"/>
    </location>
</feature>
<sequence length="142" mass="16429">MIITLTTPAMLFPAVSLLLLAYTNRFVTLASIIRTFDPKQEDDNTTEQIVNLRKRIYLIRRMQEAGVISFFLCVMSMLAIYLEYQQVGSYIFAASLVCLMYSLYLSVREITISCDALELHLKHFNADLTRKKSVKKSYKRID</sequence>
<dbReference type="OrthoDB" id="9813525at2"/>
<keyword evidence="3" id="KW-1185">Reference proteome</keyword>
<reference evidence="2 3" key="1">
    <citation type="submission" date="2018-06" db="EMBL/GenBank/DDBJ databases">
        <title>Genomic Encyclopedia of Type Strains, Phase III (KMG-III): the genomes of soil and plant-associated and newly described type strains.</title>
        <authorList>
            <person name="Whitman W."/>
        </authorList>
    </citation>
    <scope>NUCLEOTIDE SEQUENCE [LARGE SCALE GENOMIC DNA]</scope>
    <source>
        <strain evidence="2 3">CECT 7732</strain>
    </source>
</reference>
<dbReference type="Pfam" id="PF11026">
    <property type="entry name" value="DUF2721"/>
    <property type="match status" value="1"/>
</dbReference>
<evidence type="ECO:0000256" key="1">
    <source>
        <dbReference type="SAM" id="Phobius"/>
    </source>
</evidence>
<gene>
    <name evidence="2" type="ORF">DFP76_104153</name>
</gene>
<keyword evidence="1" id="KW-1133">Transmembrane helix</keyword>
<dbReference type="EMBL" id="QNRF01000004">
    <property type="protein sequence ID" value="RBO83338.1"/>
    <property type="molecule type" value="Genomic_DNA"/>
</dbReference>
<organism evidence="2 3">
    <name type="scientific">Marinomonas aquiplantarum</name>
    <dbReference type="NCBI Taxonomy" id="491951"/>
    <lineage>
        <taxon>Bacteria</taxon>
        <taxon>Pseudomonadati</taxon>
        <taxon>Pseudomonadota</taxon>
        <taxon>Gammaproteobacteria</taxon>
        <taxon>Oceanospirillales</taxon>
        <taxon>Oceanospirillaceae</taxon>
        <taxon>Marinomonas</taxon>
    </lineage>
</organism>
<dbReference type="Proteomes" id="UP000252086">
    <property type="component" value="Unassembled WGS sequence"/>
</dbReference>
<protein>
    <submittedName>
        <fullName evidence="2">Uncharacterized protein DUF2721</fullName>
    </submittedName>
</protein>
<evidence type="ECO:0000313" key="3">
    <source>
        <dbReference type="Proteomes" id="UP000252086"/>
    </source>
</evidence>
<keyword evidence="1" id="KW-0472">Membrane</keyword>
<name>A0A366D250_9GAMM</name>
<accession>A0A366D250</accession>
<evidence type="ECO:0000313" key="2">
    <source>
        <dbReference type="EMBL" id="RBO83338.1"/>
    </source>
</evidence>
<feature type="transmembrane region" description="Helical" evidence="1">
    <location>
        <begin position="12"/>
        <end position="33"/>
    </location>
</feature>
<comment type="caution">
    <text evidence="2">The sequence shown here is derived from an EMBL/GenBank/DDBJ whole genome shotgun (WGS) entry which is preliminary data.</text>
</comment>
<dbReference type="RefSeq" id="WP_113874291.1">
    <property type="nucleotide sequence ID" value="NZ_QNRF01000004.1"/>
</dbReference>
<feature type="transmembrane region" description="Helical" evidence="1">
    <location>
        <begin position="88"/>
        <end position="107"/>
    </location>
</feature>
<dbReference type="InterPro" id="IPR021279">
    <property type="entry name" value="DUF2721"/>
</dbReference>